<sequence length="149" mass="17175">MKKYFTKAGLLFAMLISSTAYAADVGVSVQFGQPGFYGSFNIGDFQQPRLIYQEPRIIQQVSVVQPPMYLVVPPGHAKNWSKHCRRYNACSRPVYFVQESWYNSEIVPRYREDRSYDRDDGRYGDHKKHHGHDRGHGKGKGKGHGHDRD</sequence>
<evidence type="ECO:0000256" key="2">
    <source>
        <dbReference type="SAM" id="SignalP"/>
    </source>
</evidence>
<dbReference type="RefSeq" id="WP_380190320.1">
    <property type="nucleotide sequence ID" value="NZ_JBHTBQ010000047.1"/>
</dbReference>
<keyword evidence="4" id="KW-1185">Reference proteome</keyword>
<feature type="chain" id="PRO_5047029745" evidence="2">
    <location>
        <begin position="23"/>
        <end position="149"/>
    </location>
</feature>
<accession>A0ABW2R317</accession>
<proteinExistence type="predicted"/>
<organism evidence="3 4">
    <name type="scientific">Iodobacter arcticus</name>
    <dbReference type="NCBI Taxonomy" id="590593"/>
    <lineage>
        <taxon>Bacteria</taxon>
        <taxon>Pseudomonadati</taxon>
        <taxon>Pseudomonadota</taxon>
        <taxon>Betaproteobacteria</taxon>
        <taxon>Neisseriales</taxon>
        <taxon>Chitinibacteraceae</taxon>
        <taxon>Iodobacter</taxon>
    </lineage>
</organism>
<name>A0ABW2R317_9NEIS</name>
<reference evidence="4" key="1">
    <citation type="journal article" date="2019" name="Int. J. Syst. Evol. Microbiol.">
        <title>The Global Catalogue of Microorganisms (GCM) 10K type strain sequencing project: providing services to taxonomists for standard genome sequencing and annotation.</title>
        <authorList>
            <consortium name="The Broad Institute Genomics Platform"/>
            <consortium name="The Broad Institute Genome Sequencing Center for Infectious Disease"/>
            <person name="Wu L."/>
            <person name="Ma J."/>
        </authorList>
    </citation>
    <scope>NUCLEOTIDE SEQUENCE [LARGE SCALE GENOMIC DNA]</scope>
    <source>
        <strain evidence="4">CCUG 62945</strain>
    </source>
</reference>
<comment type="caution">
    <text evidence="3">The sequence shown here is derived from an EMBL/GenBank/DDBJ whole genome shotgun (WGS) entry which is preliminary data.</text>
</comment>
<feature type="region of interest" description="Disordered" evidence="1">
    <location>
        <begin position="115"/>
        <end position="149"/>
    </location>
</feature>
<gene>
    <name evidence="3" type="ORF">ACFQNF_20765</name>
</gene>
<feature type="compositionally biased region" description="Basic residues" evidence="1">
    <location>
        <begin position="125"/>
        <end position="143"/>
    </location>
</feature>
<evidence type="ECO:0000313" key="4">
    <source>
        <dbReference type="Proteomes" id="UP001596473"/>
    </source>
</evidence>
<feature type="signal peptide" evidence="2">
    <location>
        <begin position="1"/>
        <end position="22"/>
    </location>
</feature>
<evidence type="ECO:0000313" key="3">
    <source>
        <dbReference type="EMBL" id="MFC7422297.1"/>
    </source>
</evidence>
<keyword evidence="2" id="KW-0732">Signal</keyword>
<dbReference type="Proteomes" id="UP001596473">
    <property type="component" value="Unassembled WGS sequence"/>
</dbReference>
<evidence type="ECO:0000256" key="1">
    <source>
        <dbReference type="SAM" id="MobiDB-lite"/>
    </source>
</evidence>
<dbReference type="EMBL" id="JBHTBQ010000047">
    <property type="protein sequence ID" value="MFC7422297.1"/>
    <property type="molecule type" value="Genomic_DNA"/>
</dbReference>
<feature type="compositionally biased region" description="Basic and acidic residues" evidence="1">
    <location>
        <begin position="115"/>
        <end position="124"/>
    </location>
</feature>
<protein>
    <submittedName>
        <fullName evidence="3">Uncharacterized protein</fullName>
    </submittedName>
</protein>